<dbReference type="STRING" id="502025.Hoch_0179"/>
<dbReference type="HOGENOM" id="CLU_1033536_0_0_7"/>
<dbReference type="PANTHER" id="PTHR38421">
    <property type="entry name" value="TRANSMEMBRANE PROTEIN USGS"/>
    <property type="match status" value="1"/>
</dbReference>
<keyword evidence="7" id="KW-1185">Reference proteome</keyword>
<evidence type="ECO:0000256" key="3">
    <source>
        <dbReference type="ARBA" id="ARBA00022989"/>
    </source>
</evidence>
<evidence type="ECO:0008006" key="8">
    <source>
        <dbReference type="Google" id="ProtNLM"/>
    </source>
</evidence>
<proteinExistence type="predicted"/>
<organism evidence="6 7">
    <name type="scientific">Haliangium ochraceum (strain DSM 14365 / JCM 11303 / SMP-2)</name>
    <dbReference type="NCBI Taxonomy" id="502025"/>
    <lineage>
        <taxon>Bacteria</taxon>
        <taxon>Pseudomonadati</taxon>
        <taxon>Myxococcota</taxon>
        <taxon>Polyangia</taxon>
        <taxon>Haliangiales</taxon>
        <taxon>Kofleriaceae</taxon>
        <taxon>Haliangium</taxon>
    </lineage>
</organism>
<dbReference type="Proteomes" id="UP000001880">
    <property type="component" value="Chromosome"/>
</dbReference>
<dbReference type="Pfam" id="PF07264">
    <property type="entry name" value="EI24"/>
    <property type="match status" value="1"/>
</dbReference>
<feature type="transmembrane region" description="Helical" evidence="5">
    <location>
        <begin position="221"/>
        <end position="247"/>
    </location>
</feature>
<evidence type="ECO:0000313" key="6">
    <source>
        <dbReference type="EMBL" id="ACY12820.1"/>
    </source>
</evidence>
<dbReference type="AlphaFoldDB" id="D0LHF8"/>
<dbReference type="RefSeq" id="WP_012825447.1">
    <property type="nucleotide sequence ID" value="NC_013440.1"/>
</dbReference>
<evidence type="ECO:0000256" key="1">
    <source>
        <dbReference type="ARBA" id="ARBA00004141"/>
    </source>
</evidence>
<accession>D0LHF8</accession>
<protein>
    <recommendedName>
        <fullName evidence="8">CysZ protein</fullName>
    </recommendedName>
</protein>
<dbReference type="InterPro" id="IPR059112">
    <property type="entry name" value="CysZ/EI24"/>
</dbReference>
<gene>
    <name evidence="6" type="ordered locus">Hoch_0179</name>
</gene>
<keyword evidence="2 5" id="KW-0812">Transmembrane</keyword>
<evidence type="ECO:0000256" key="5">
    <source>
        <dbReference type="SAM" id="Phobius"/>
    </source>
</evidence>
<name>D0LHF8_HALO1</name>
<reference evidence="6 7" key="1">
    <citation type="journal article" date="2010" name="Stand. Genomic Sci.">
        <title>Complete genome sequence of Haliangium ochraceum type strain (SMP-2).</title>
        <authorList>
            <consortium name="US DOE Joint Genome Institute (JGI-PGF)"/>
            <person name="Ivanova N."/>
            <person name="Daum C."/>
            <person name="Lang E."/>
            <person name="Abt B."/>
            <person name="Kopitz M."/>
            <person name="Saunders E."/>
            <person name="Lapidus A."/>
            <person name="Lucas S."/>
            <person name="Glavina Del Rio T."/>
            <person name="Nolan M."/>
            <person name="Tice H."/>
            <person name="Copeland A."/>
            <person name="Cheng J.F."/>
            <person name="Chen F."/>
            <person name="Bruce D."/>
            <person name="Goodwin L."/>
            <person name="Pitluck S."/>
            <person name="Mavromatis K."/>
            <person name="Pati A."/>
            <person name="Mikhailova N."/>
            <person name="Chen A."/>
            <person name="Palaniappan K."/>
            <person name="Land M."/>
            <person name="Hauser L."/>
            <person name="Chang Y.J."/>
            <person name="Jeffries C.D."/>
            <person name="Detter J.C."/>
            <person name="Brettin T."/>
            <person name="Rohde M."/>
            <person name="Goker M."/>
            <person name="Bristow J."/>
            <person name="Markowitz V."/>
            <person name="Eisen J.A."/>
            <person name="Hugenholtz P."/>
            <person name="Kyrpides N.C."/>
            <person name="Klenk H.P."/>
        </authorList>
    </citation>
    <scope>NUCLEOTIDE SEQUENCE [LARGE SCALE GENOMIC DNA]</scope>
    <source>
        <strain evidence="7">DSM 14365 / CIP 107738 / JCM 11303 / AJ 13395 / SMP-2</strain>
    </source>
</reference>
<comment type="subcellular location">
    <subcellularLocation>
        <location evidence="1">Membrane</location>
        <topology evidence="1">Multi-pass membrane protein</topology>
    </subcellularLocation>
</comment>
<keyword evidence="4 5" id="KW-0472">Membrane</keyword>
<dbReference type="KEGG" id="hoh:Hoch_0179"/>
<evidence type="ECO:0000256" key="4">
    <source>
        <dbReference type="ARBA" id="ARBA00023136"/>
    </source>
</evidence>
<feature type="transmembrane region" description="Helical" evidence="5">
    <location>
        <begin position="105"/>
        <end position="127"/>
    </location>
</feature>
<keyword evidence="3 5" id="KW-1133">Transmembrane helix</keyword>
<sequence length="269" mass="28339">MLRGVFAALGGLRAALGNRAVYAVYFRFTLTLLVLSLVLLGGLGALVWWLTEPASAQGAAASAQGAAAADQGGLLAEYGLDALVGGGLWVLRVLGLLIAALASPLIAFLLIGIVFPVFAETLFFAGLRVMAPKRAHELEAAPGLAFLPSLWKSLRLLLHLLGYTVIALLLGIIPVVGVVLGPVVQFWGTGKVLGWELLDPYFSKRSMRYPAQREYVGARGFAFVGFGLPWMLVLAIPVIGPLLFGLAQASAPALLVRVLEPPQSAAESE</sequence>
<feature type="transmembrane region" description="Helical" evidence="5">
    <location>
        <begin position="27"/>
        <end position="50"/>
    </location>
</feature>
<evidence type="ECO:0000313" key="7">
    <source>
        <dbReference type="Proteomes" id="UP000001880"/>
    </source>
</evidence>
<feature type="transmembrane region" description="Helical" evidence="5">
    <location>
        <begin position="160"/>
        <end position="187"/>
    </location>
</feature>
<evidence type="ECO:0000256" key="2">
    <source>
        <dbReference type="ARBA" id="ARBA00022692"/>
    </source>
</evidence>
<dbReference type="EMBL" id="CP001804">
    <property type="protein sequence ID" value="ACY12820.1"/>
    <property type="molecule type" value="Genomic_DNA"/>
</dbReference>
<dbReference type="PANTHER" id="PTHR38421:SF1">
    <property type="entry name" value="TRANSMEMBRANE PROTEIN"/>
    <property type="match status" value="1"/>
</dbReference>